<accession>A0A3M2L8X8</accession>
<dbReference type="OrthoDB" id="5176305at2"/>
<dbReference type="EMBL" id="RFFG01000175">
    <property type="protein sequence ID" value="RMI33854.1"/>
    <property type="molecule type" value="Genomic_DNA"/>
</dbReference>
<keyword evidence="3" id="KW-1185">Reference proteome</keyword>
<proteinExistence type="predicted"/>
<evidence type="ECO:0000313" key="3">
    <source>
        <dbReference type="Proteomes" id="UP000282674"/>
    </source>
</evidence>
<dbReference type="InterPro" id="IPR037401">
    <property type="entry name" value="SnoaL-like"/>
</dbReference>
<organism evidence="2 3">
    <name type="scientific">Actinomadura harenae</name>
    <dbReference type="NCBI Taxonomy" id="2483351"/>
    <lineage>
        <taxon>Bacteria</taxon>
        <taxon>Bacillati</taxon>
        <taxon>Actinomycetota</taxon>
        <taxon>Actinomycetes</taxon>
        <taxon>Streptosporangiales</taxon>
        <taxon>Thermomonosporaceae</taxon>
        <taxon>Actinomadura</taxon>
    </lineage>
</organism>
<feature type="domain" description="SnoaL-like" evidence="1">
    <location>
        <begin position="10"/>
        <end position="109"/>
    </location>
</feature>
<evidence type="ECO:0000259" key="1">
    <source>
        <dbReference type="Pfam" id="PF12680"/>
    </source>
</evidence>
<name>A0A3M2L8X8_9ACTN</name>
<sequence>MPHANEEIIHRFFDAYGKRDMDALRDVVAEDVTWNFPGHSTVSGVTRGLPEVIALFDRIGEFRMRADTYVTGVNDDFLVEAQRTYCTAPGSDFEMEYAVLWRFADGKIVNGTHLCADQHTADAFFDGTAR</sequence>
<reference evidence="2 3" key="1">
    <citation type="submission" date="2018-10" db="EMBL/GenBank/DDBJ databases">
        <title>Isolation from soil.</title>
        <authorList>
            <person name="Hu J."/>
        </authorList>
    </citation>
    <scope>NUCLEOTIDE SEQUENCE [LARGE SCALE GENOMIC DNA]</scope>
    <source>
        <strain evidence="2 3">NEAU-Ht49</strain>
    </source>
</reference>
<dbReference type="RefSeq" id="WP_122199878.1">
    <property type="nucleotide sequence ID" value="NZ_JBHSKC010000028.1"/>
</dbReference>
<dbReference type="AlphaFoldDB" id="A0A3M2L8X8"/>
<protein>
    <recommendedName>
        <fullName evidence="1">SnoaL-like domain-containing protein</fullName>
    </recommendedName>
</protein>
<gene>
    <name evidence="2" type="ORF">EBO15_41220</name>
</gene>
<dbReference type="SUPFAM" id="SSF54427">
    <property type="entry name" value="NTF2-like"/>
    <property type="match status" value="1"/>
</dbReference>
<dbReference type="Proteomes" id="UP000282674">
    <property type="component" value="Unassembled WGS sequence"/>
</dbReference>
<dbReference type="InterPro" id="IPR032710">
    <property type="entry name" value="NTF2-like_dom_sf"/>
</dbReference>
<comment type="caution">
    <text evidence="2">The sequence shown here is derived from an EMBL/GenBank/DDBJ whole genome shotgun (WGS) entry which is preliminary data.</text>
</comment>
<dbReference type="Pfam" id="PF12680">
    <property type="entry name" value="SnoaL_2"/>
    <property type="match status" value="1"/>
</dbReference>
<dbReference type="Gene3D" id="3.10.450.50">
    <property type="match status" value="1"/>
</dbReference>
<evidence type="ECO:0000313" key="2">
    <source>
        <dbReference type="EMBL" id="RMI33854.1"/>
    </source>
</evidence>